<evidence type="ECO:0000256" key="1">
    <source>
        <dbReference type="SAM" id="Phobius"/>
    </source>
</evidence>
<feature type="transmembrane region" description="Helical" evidence="1">
    <location>
        <begin position="20"/>
        <end position="39"/>
    </location>
</feature>
<keyword evidence="3" id="KW-1185">Reference proteome</keyword>
<organism evidence="2 3">
    <name type="scientific">Hyaloscypha bicolor E</name>
    <dbReference type="NCBI Taxonomy" id="1095630"/>
    <lineage>
        <taxon>Eukaryota</taxon>
        <taxon>Fungi</taxon>
        <taxon>Dikarya</taxon>
        <taxon>Ascomycota</taxon>
        <taxon>Pezizomycotina</taxon>
        <taxon>Leotiomycetes</taxon>
        <taxon>Helotiales</taxon>
        <taxon>Hyaloscyphaceae</taxon>
        <taxon>Hyaloscypha</taxon>
        <taxon>Hyaloscypha bicolor</taxon>
    </lineage>
</organism>
<keyword evidence="1" id="KW-0812">Transmembrane</keyword>
<evidence type="ECO:0000313" key="2">
    <source>
        <dbReference type="EMBL" id="PMD57334.1"/>
    </source>
</evidence>
<keyword evidence="1" id="KW-1133">Transmembrane helix</keyword>
<dbReference type="InterPro" id="IPR052356">
    <property type="entry name" value="Thiol_S-MT"/>
</dbReference>
<dbReference type="PANTHER" id="PTHR45036">
    <property type="entry name" value="METHYLTRANSFERASE LIKE 7B"/>
    <property type="match status" value="1"/>
</dbReference>
<dbReference type="Proteomes" id="UP000235371">
    <property type="component" value="Unassembled WGS sequence"/>
</dbReference>
<name>A0A2J6T2T1_9HELO</name>
<dbReference type="InterPro" id="IPR029063">
    <property type="entry name" value="SAM-dependent_MTases_sf"/>
</dbReference>
<dbReference type="PANTHER" id="PTHR45036:SF1">
    <property type="entry name" value="METHYLTRANSFERASE LIKE 7A"/>
    <property type="match status" value="1"/>
</dbReference>
<keyword evidence="1" id="KW-0472">Membrane</keyword>
<dbReference type="Gene3D" id="3.40.50.150">
    <property type="entry name" value="Vaccinia Virus protein VP39"/>
    <property type="match status" value="1"/>
</dbReference>
<dbReference type="GO" id="GO:0032259">
    <property type="term" value="P:methylation"/>
    <property type="evidence" value="ECO:0007669"/>
    <property type="project" value="UniProtKB-KW"/>
</dbReference>
<proteinExistence type="predicted"/>
<dbReference type="GeneID" id="36583295"/>
<gene>
    <name evidence="2" type="ORF">K444DRAFT_534416</name>
</gene>
<dbReference type="AlphaFoldDB" id="A0A2J6T2T1"/>
<keyword evidence="2" id="KW-0489">Methyltransferase</keyword>
<dbReference type="GO" id="GO:0008168">
    <property type="term" value="F:methyltransferase activity"/>
    <property type="evidence" value="ECO:0007669"/>
    <property type="project" value="UniProtKB-KW"/>
</dbReference>
<dbReference type="SUPFAM" id="SSF53335">
    <property type="entry name" value="S-adenosyl-L-methionine-dependent methyltransferases"/>
    <property type="match status" value="1"/>
</dbReference>
<dbReference type="OrthoDB" id="540004at2759"/>
<dbReference type="RefSeq" id="XP_024734238.1">
    <property type="nucleotide sequence ID" value="XM_024875215.1"/>
</dbReference>
<sequence length="268" mass="29803">MVSPSKALDIFRRLIGPFHLLLVSLSFLPGTIISLLHPLQLRTLLSPRRLQSAWFARFWSRVGTDIRTNLRPRVGPLIAQAHGVVLDIGPGSGEWLSCFDKSKVERIYGVEPNVGCHGKLREKVKEAGLEGVYVVVPVGVEEIGKWIKKGGEGKSGLGKGDVDSVVTVFCLCSVSQPKRMIGELCGYLKDGGNWIVFEHVVTKEKGFIAWYQAFVDLFWPHFIGGCSITRDTVRWLKEAGSWSKVDLVQPEDEPPYQIIPHIMGVLTK</sequence>
<keyword evidence="2" id="KW-0808">Transferase</keyword>
<evidence type="ECO:0000313" key="3">
    <source>
        <dbReference type="Proteomes" id="UP000235371"/>
    </source>
</evidence>
<dbReference type="STRING" id="1095630.A0A2J6T2T1"/>
<dbReference type="InParanoid" id="A0A2J6T2T1"/>
<protein>
    <submittedName>
        <fullName evidence="2">S-adenosyl-L-methionine-dependent methyltransferase</fullName>
    </submittedName>
</protein>
<accession>A0A2J6T2T1</accession>
<dbReference type="Pfam" id="PF13489">
    <property type="entry name" value="Methyltransf_23"/>
    <property type="match status" value="1"/>
</dbReference>
<dbReference type="EMBL" id="KZ613847">
    <property type="protein sequence ID" value="PMD57334.1"/>
    <property type="molecule type" value="Genomic_DNA"/>
</dbReference>
<reference evidence="2 3" key="1">
    <citation type="submission" date="2016-04" db="EMBL/GenBank/DDBJ databases">
        <title>A degradative enzymes factory behind the ericoid mycorrhizal symbiosis.</title>
        <authorList>
            <consortium name="DOE Joint Genome Institute"/>
            <person name="Martino E."/>
            <person name="Morin E."/>
            <person name="Grelet G."/>
            <person name="Kuo A."/>
            <person name="Kohler A."/>
            <person name="Daghino S."/>
            <person name="Barry K."/>
            <person name="Choi C."/>
            <person name="Cichocki N."/>
            <person name="Clum A."/>
            <person name="Copeland A."/>
            <person name="Hainaut M."/>
            <person name="Haridas S."/>
            <person name="Labutti K."/>
            <person name="Lindquist E."/>
            <person name="Lipzen A."/>
            <person name="Khouja H.-R."/>
            <person name="Murat C."/>
            <person name="Ohm R."/>
            <person name="Olson A."/>
            <person name="Spatafora J."/>
            <person name="Veneault-Fourrey C."/>
            <person name="Henrissat B."/>
            <person name="Grigoriev I."/>
            <person name="Martin F."/>
            <person name="Perotto S."/>
        </authorList>
    </citation>
    <scope>NUCLEOTIDE SEQUENCE [LARGE SCALE GENOMIC DNA]</scope>
    <source>
        <strain evidence="2 3">E</strain>
    </source>
</reference>